<accession>A0A0F8YMT6</accession>
<dbReference type="InterPro" id="IPR011635">
    <property type="entry name" value="CARDB"/>
</dbReference>
<feature type="domain" description="CARDB" evidence="1">
    <location>
        <begin position="249"/>
        <end position="347"/>
    </location>
</feature>
<organism evidence="2">
    <name type="scientific">marine sediment metagenome</name>
    <dbReference type="NCBI Taxonomy" id="412755"/>
    <lineage>
        <taxon>unclassified sequences</taxon>
        <taxon>metagenomes</taxon>
        <taxon>ecological metagenomes</taxon>
    </lineage>
</organism>
<proteinExistence type="predicted"/>
<gene>
    <name evidence="2" type="ORF">LCGC14_3074340</name>
</gene>
<comment type="caution">
    <text evidence="2">The sequence shown here is derived from an EMBL/GenBank/DDBJ whole genome shotgun (WGS) entry which is preliminary data.</text>
</comment>
<evidence type="ECO:0000259" key="1">
    <source>
        <dbReference type="Pfam" id="PF07705"/>
    </source>
</evidence>
<sequence length="350" mass="38494">DRVYLSTDPNPRAEGASSMMLGQVTQHARLGPDLSYSESITVTLSPSAVGSYVVVITDYTSGSGSAVVAEIREDNNLRAVATDVTPVPTDLVVTDVVIEPTNYSGETTKIRYTVTNQGSEPVWDGTQYWTDFIWLSADPTFIQSRATYLGQMVHDNSDPLGPGEGRIVEFTGTLPEGIGGEYFIYIHLDAHNDLDPTMFPLQSRSLRTGWWPADSGSNAQWLGTFSRWADENPHNNLSRTDIPVTYREADLQVTELTVPAAAMSGETITVSYQVTNEGLRDTRQDGWNDRLFLSRDPSLDQRDLYLGQFWRTGGLASGDSYTGEIDVRLPDGIEGPFHILAVTDAQADKE</sequence>
<dbReference type="InterPro" id="IPR013783">
    <property type="entry name" value="Ig-like_fold"/>
</dbReference>
<dbReference type="Gene3D" id="2.60.40.10">
    <property type="entry name" value="Immunoglobulins"/>
    <property type="match status" value="2"/>
</dbReference>
<feature type="non-terminal residue" evidence="2">
    <location>
        <position position="1"/>
    </location>
</feature>
<dbReference type="AlphaFoldDB" id="A0A0F8YMT6"/>
<dbReference type="Pfam" id="PF07705">
    <property type="entry name" value="CARDB"/>
    <property type="match status" value="1"/>
</dbReference>
<protein>
    <recommendedName>
        <fullName evidence="1">CARDB domain-containing protein</fullName>
    </recommendedName>
</protein>
<reference evidence="2" key="1">
    <citation type="journal article" date="2015" name="Nature">
        <title>Complex archaea that bridge the gap between prokaryotes and eukaryotes.</title>
        <authorList>
            <person name="Spang A."/>
            <person name="Saw J.H."/>
            <person name="Jorgensen S.L."/>
            <person name="Zaremba-Niedzwiedzka K."/>
            <person name="Martijn J."/>
            <person name="Lind A.E."/>
            <person name="van Eijk R."/>
            <person name="Schleper C."/>
            <person name="Guy L."/>
            <person name="Ettema T.J."/>
        </authorList>
    </citation>
    <scope>NUCLEOTIDE SEQUENCE</scope>
</reference>
<evidence type="ECO:0000313" key="2">
    <source>
        <dbReference type="EMBL" id="KKK55459.1"/>
    </source>
</evidence>
<dbReference type="EMBL" id="LAZR01065480">
    <property type="protein sequence ID" value="KKK55459.1"/>
    <property type="molecule type" value="Genomic_DNA"/>
</dbReference>
<feature type="non-terminal residue" evidence="2">
    <location>
        <position position="350"/>
    </location>
</feature>
<name>A0A0F8YMT6_9ZZZZ</name>